<dbReference type="Pfam" id="PF05036">
    <property type="entry name" value="SPOR"/>
    <property type="match status" value="1"/>
</dbReference>
<evidence type="ECO:0000256" key="1">
    <source>
        <dbReference type="SAM" id="MobiDB-lite"/>
    </source>
</evidence>
<evidence type="ECO:0000313" key="3">
    <source>
        <dbReference type="EMBL" id="VAW53168.1"/>
    </source>
</evidence>
<dbReference type="EMBL" id="UOFE01000032">
    <property type="protein sequence ID" value="VAW53168.1"/>
    <property type="molecule type" value="Genomic_DNA"/>
</dbReference>
<dbReference type="PROSITE" id="PS51257">
    <property type="entry name" value="PROKAR_LIPOPROTEIN"/>
    <property type="match status" value="1"/>
</dbReference>
<accession>A0A3B0WB50</accession>
<protein>
    <recommendedName>
        <fullName evidence="2">SPOR domain-containing protein</fullName>
    </recommendedName>
</protein>
<sequence>MDITIKTVRGITICSLITLGLTACSSSPAPWTQADDSPWGAKHEAEAQNLPSDEAISDTSLNDPVLLADPEPAPIMMIEPEPAPAPEMIAPVVVQEELTPEQEVMALPGTSYAVQVYAGKTAESVEKFRSSKDLAGLTAVKTDRAGSIVYVLVDLHEDRASANSAAANLEIITGSKPWVRSVAGLQKIVAQ</sequence>
<organism evidence="3">
    <name type="scientific">hydrothermal vent metagenome</name>
    <dbReference type="NCBI Taxonomy" id="652676"/>
    <lineage>
        <taxon>unclassified sequences</taxon>
        <taxon>metagenomes</taxon>
        <taxon>ecological metagenomes</taxon>
    </lineage>
</organism>
<feature type="domain" description="SPOR" evidence="2">
    <location>
        <begin position="109"/>
        <end position="180"/>
    </location>
</feature>
<dbReference type="GO" id="GO:0042834">
    <property type="term" value="F:peptidoglycan binding"/>
    <property type="evidence" value="ECO:0007669"/>
    <property type="project" value="InterPro"/>
</dbReference>
<name>A0A3B0WB50_9ZZZZ</name>
<evidence type="ECO:0000259" key="2">
    <source>
        <dbReference type="Pfam" id="PF05036"/>
    </source>
</evidence>
<dbReference type="Gene3D" id="3.30.70.1070">
    <property type="entry name" value="Sporulation related repeat"/>
    <property type="match status" value="1"/>
</dbReference>
<reference evidence="3" key="1">
    <citation type="submission" date="2018-06" db="EMBL/GenBank/DDBJ databases">
        <authorList>
            <person name="Zhirakovskaya E."/>
        </authorList>
    </citation>
    <scope>NUCLEOTIDE SEQUENCE</scope>
</reference>
<dbReference type="InterPro" id="IPR036680">
    <property type="entry name" value="SPOR-like_sf"/>
</dbReference>
<gene>
    <name evidence="3" type="ORF">MNBD_GAMMA05-1716</name>
</gene>
<proteinExistence type="predicted"/>
<dbReference type="InterPro" id="IPR007730">
    <property type="entry name" value="SPOR-like_dom"/>
</dbReference>
<dbReference type="AlphaFoldDB" id="A0A3B0WB50"/>
<feature type="region of interest" description="Disordered" evidence="1">
    <location>
        <begin position="27"/>
        <end position="46"/>
    </location>
</feature>